<dbReference type="Gene3D" id="3.30.1490.310">
    <property type="match status" value="1"/>
</dbReference>
<dbReference type="GO" id="GO:0005886">
    <property type="term" value="C:plasma membrane"/>
    <property type="evidence" value="ECO:0007669"/>
    <property type="project" value="UniProtKB-SubCell"/>
</dbReference>
<comment type="similarity">
    <text evidence="2">Belongs to the protein kinase superfamily. Ser/Thr protein kinase family.</text>
</comment>
<name>A0AAV8TUM3_9ROSI</name>
<dbReference type="PROSITE" id="PS00108">
    <property type="entry name" value="PROTEIN_KINASE_ST"/>
    <property type="match status" value="1"/>
</dbReference>
<evidence type="ECO:0000256" key="10">
    <source>
        <dbReference type="ARBA" id="ARBA00022729"/>
    </source>
</evidence>
<evidence type="ECO:0000313" key="25">
    <source>
        <dbReference type="EMBL" id="KAJ8769635.1"/>
    </source>
</evidence>
<keyword evidence="14 21" id="KW-0067">ATP-binding</keyword>
<protein>
    <recommendedName>
        <fullName evidence="4">non-specific serine/threonine protein kinase</fullName>
        <ecNumber evidence="4">2.7.11.1</ecNumber>
    </recommendedName>
</protein>
<evidence type="ECO:0000259" key="24">
    <source>
        <dbReference type="PROSITE" id="PS50011"/>
    </source>
</evidence>
<keyword evidence="7" id="KW-0433">Leucine-rich repeat</keyword>
<keyword evidence="17" id="KW-0675">Receptor</keyword>
<keyword evidence="15 22" id="KW-1133">Transmembrane helix</keyword>
<evidence type="ECO:0000256" key="17">
    <source>
        <dbReference type="ARBA" id="ARBA00023170"/>
    </source>
</evidence>
<evidence type="ECO:0000256" key="2">
    <source>
        <dbReference type="ARBA" id="ARBA00008684"/>
    </source>
</evidence>
<dbReference type="GO" id="GO:0004674">
    <property type="term" value="F:protein serine/threonine kinase activity"/>
    <property type="evidence" value="ECO:0007669"/>
    <property type="project" value="UniProtKB-KW"/>
</dbReference>
<comment type="caution">
    <text evidence="25">The sequence shown here is derived from an EMBL/GenBank/DDBJ whole genome shotgun (WGS) entry which is preliminary data.</text>
</comment>
<evidence type="ECO:0000256" key="9">
    <source>
        <dbReference type="ARBA" id="ARBA00022692"/>
    </source>
</evidence>
<feature type="domain" description="Protein kinase" evidence="24">
    <location>
        <begin position="877"/>
        <end position="1153"/>
    </location>
</feature>
<comment type="catalytic activity">
    <reaction evidence="20">
        <text>L-seryl-[protein] + ATP = O-phospho-L-seryl-[protein] + ADP + H(+)</text>
        <dbReference type="Rhea" id="RHEA:17989"/>
        <dbReference type="Rhea" id="RHEA-COMP:9863"/>
        <dbReference type="Rhea" id="RHEA-COMP:11604"/>
        <dbReference type="ChEBI" id="CHEBI:15378"/>
        <dbReference type="ChEBI" id="CHEBI:29999"/>
        <dbReference type="ChEBI" id="CHEBI:30616"/>
        <dbReference type="ChEBI" id="CHEBI:83421"/>
        <dbReference type="ChEBI" id="CHEBI:456216"/>
        <dbReference type="EC" id="2.7.11.1"/>
    </reaction>
</comment>
<evidence type="ECO:0000256" key="18">
    <source>
        <dbReference type="ARBA" id="ARBA00023180"/>
    </source>
</evidence>
<evidence type="ECO:0000256" key="20">
    <source>
        <dbReference type="ARBA" id="ARBA00048679"/>
    </source>
</evidence>
<dbReference type="SUPFAM" id="SSF52058">
    <property type="entry name" value="L domain-like"/>
    <property type="match status" value="1"/>
</dbReference>
<dbReference type="PROSITE" id="PS00107">
    <property type="entry name" value="PROTEIN_KINASE_ATP"/>
    <property type="match status" value="1"/>
</dbReference>
<dbReference type="SMART" id="SM00369">
    <property type="entry name" value="LRR_TYP"/>
    <property type="match status" value="7"/>
</dbReference>
<comment type="similarity">
    <text evidence="3">Belongs to the RLP family.</text>
</comment>
<evidence type="ECO:0000256" key="8">
    <source>
        <dbReference type="ARBA" id="ARBA00022679"/>
    </source>
</evidence>
<evidence type="ECO:0000256" key="14">
    <source>
        <dbReference type="ARBA" id="ARBA00022840"/>
    </source>
</evidence>
<evidence type="ECO:0000256" key="11">
    <source>
        <dbReference type="ARBA" id="ARBA00022737"/>
    </source>
</evidence>
<dbReference type="InterPro" id="IPR011009">
    <property type="entry name" value="Kinase-like_dom_sf"/>
</dbReference>
<dbReference type="PROSITE" id="PS50011">
    <property type="entry name" value="PROTEIN_KINASE_DOM"/>
    <property type="match status" value="1"/>
</dbReference>
<dbReference type="SMART" id="SM00220">
    <property type="entry name" value="S_TKc"/>
    <property type="match status" value="1"/>
</dbReference>
<feature type="chain" id="PRO_5043742815" description="non-specific serine/threonine protein kinase" evidence="23">
    <location>
        <begin position="20"/>
        <end position="1196"/>
    </location>
</feature>
<keyword evidence="13" id="KW-0418">Kinase</keyword>
<evidence type="ECO:0000256" key="16">
    <source>
        <dbReference type="ARBA" id="ARBA00023136"/>
    </source>
</evidence>
<dbReference type="AlphaFoldDB" id="A0AAV8TUM3"/>
<dbReference type="InterPro" id="IPR017441">
    <property type="entry name" value="Protein_kinase_ATP_BS"/>
</dbReference>
<evidence type="ECO:0000256" key="13">
    <source>
        <dbReference type="ARBA" id="ARBA00022777"/>
    </source>
</evidence>
<dbReference type="InterPro" id="IPR001611">
    <property type="entry name" value="Leu-rich_rpt"/>
</dbReference>
<evidence type="ECO:0000256" key="7">
    <source>
        <dbReference type="ARBA" id="ARBA00022614"/>
    </source>
</evidence>
<evidence type="ECO:0000256" key="21">
    <source>
        <dbReference type="PROSITE-ProRule" id="PRU10141"/>
    </source>
</evidence>
<evidence type="ECO:0000256" key="6">
    <source>
        <dbReference type="ARBA" id="ARBA00022527"/>
    </source>
</evidence>
<dbReference type="InterPro" id="IPR045381">
    <property type="entry name" value="BRI1_island_dom"/>
</dbReference>
<keyword evidence="6" id="KW-0723">Serine/threonine-protein kinase</keyword>
<dbReference type="Gene3D" id="3.30.200.20">
    <property type="entry name" value="Phosphorylase Kinase, domain 1"/>
    <property type="match status" value="1"/>
</dbReference>
<dbReference type="InterPro" id="IPR003591">
    <property type="entry name" value="Leu-rich_rpt_typical-subtyp"/>
</dbReference>
<keyword evidence="16 22" id="KW-0472">Membrane</keyword>
<evidence type="ECO:0000256" key="23">
    <source>
        <dbReference type="SAM" id="SignalP"/>
    </source>
</evidence>
<dbReference type="FunFam" id="3.30.200.20:FF:000150">
    <property type="entry name" value="serine/threonine-protein kinase BRI1-like 2"/>
    <property type="match status" value="1"/>
</dbReference>
<evidence type="ECO:0000256" key="19">
    <source>
        <dbReference type="ARBA" id="ARBA00047899"/>
    </source>
</evidence>
<dbReference type="InterPro" id="IPR032675">
    <property type="entry name" value="LRR_dom_sf"/>
</dbReference>
<dbReference type="EMBL" id="JAIWQS010000003">
    <property type="protein sequence ID" value="KAJ8769635.1"/>
    <property type="molecule type" value="Genomic_DNA"/>
</dbReference>
<gene>
    <name evidence="25" type="ORF">K2173_005238</name>
</gene>
<dbReference type="InterPro" id="IPR051716">
    <property type="entry name" value="Plant_RL_S/T_kinase"/>
</dbReference>
<keyword evidence="5" id="KW-1003">Cell membrane</keyword>
<dbReference type="InterPro" id="IPR008271">
    <property type="entry name" value="Ser/Thr_kinase_AS"/>
</dbReference>
<feature type="binding site" evidence="21">
    <location>
        <position position="906"/>
    </location>
    <ligand>
        <name>ATP</name>
        <dbReference type="ChEBI" id="CHEBI:30616"/>
    </ligand>
</feature>
<keyword evidence="26" id="KW-1185">Reference proteome</keyword>
<evidence type="ECO:0000256" key="3">
    <source>
        <dbReference type="ARBA" id="ARBA00009592"/>
    </source>
</evidence>
<dbReference type="Proteomes" id="UP001159364">
    <property type="component" value="Linkage Group LG03"/>
</dbReference>
<keyword evidence="10 23" id="KW-0732">Signal</keyword>
<dbReference type="PANTHER" id="PTHR48053:SF11">
    <property type="entry name" value="PROTEIN BRASSINOSTEROID INSENSITIVE 1"/>
    <property type="match status" value="1"/>
</dbReference>
<dbReference type="CDD" id="cd14066">
    <property type="entry name" value="STKc_IRAK"/>
    <property type="match status" value="1"/>
</dbReference>
<dbReference type="InterPro" id="IPR000719">
    <property type="entry name" value="Prot_kinase_dom"/>
</dbReference>
<keyword evidence="9 22" id="KW-0812">Transmembrane</keyword>
<evidence type="ECO:0000313" key="26">
    <source>
        <dbReference type="Proteomes" id="UP001159364"/>
    </source>
</evidence>
<keyword evidence="8" id="KW-0808">Transferase</keyword>
<evidence type="ECO:0000256" key="15">
    <source>
        <dbReference type="ARBA" id="ARBA00022989"/>
    </source>
</evidence>
<dbReference type="FunFam" id="1.10.510.10:FF:000291">
    <property type="entry name" value="Brassinosteroid LRR receptor kinase"/>
    <property type="match status" value="1"/>
</dbReference>
<dbReference type="GO" id="GO:0005524">
    <property type="term" value="F:ATP binding"/>
    <property type="evidence" value="ECO:0007669"/>
    <property type="project" value="UniProtKB-UniRule"/>
</dbReference>
<feature type="transmembrane region" description="Helical" evidence="22">
    <location>
        <begin position="786"/>
        <end position="811"/>
    </location>
</feature>
<dbReference type="PRINTS" id="PR00019">
    <property type="entry name" value="LEURICHRPT"/>
</dbReference>
<comment type="catalytic activity">
    <reaction evidence="19">
        <text>L-threonyl-[protein] + ATP = O-phospho-L-threonyl-[protein] + ADP + H(+)</text>
        <dbReference type="Rhea" id="RHEA:46608"/>
        <dbReference type="Rhea" id="RHEA-COMP:11060"/>
        <dbReference type="Rhea" id="RHEA-COMP:11605"/>
        <dbReference type="ChEBI" id="CHEBI:15378"/>
        <dbReference type="ChEBI" id="CHEBI:30013"/>
        <dbReference type="ChEBI" id="CHEBI:30616"/>
        <dbReference type="ChEBI" id="CHEBI:61977"/>
        <dbReference type="ChEBI" id="CHEBI:456216"/>
        <dbReference type="EC" id="2.7.11.1"/>
    </reaction>
</comment>
<evidence type="ECO:0000256" key="4">
    <source>
        <dbReference type="ARBA" id="ARBA00012513"/>
    </source>
</evidence>
<accession>A0AAV8TUM3</accession>
<keyword evidence="12 21" id="KW-0547">Nucleotide-binding</keyword>
<dbReference type="FunFam" id="3.80.10.10:FF:000095">
    <property type="entry name" value="LRR receptor-like serine/threonine-protein kinase GSO1"/>
    <property type="match status" value="2"/>
</dbReference>
<reference evidence="25 26" key="1">
    <citation type="submission" date="2021-09" db="EMBL/GenBank/DDBJ databases">
        <title>Genomic insights and catalytic innovation underlie evolution of tropane alkaloids biosynthesis.</title>
        <authorList>
            <person name="Wang Y.-J."/>
            <person name="Tian T."/>
            <person name="Huang J.-P."/>
            <person name="Huang S.-X."/>
        </authorList>
    </citation>
    <scope>NUCLEOTIDE SEQUENCE [LARGE SCALE GENOMIC DNA]</scope>
    <source>
        <strain evidence="25">KIB-2018</strain>
        <tissue evidence="25">Leaf</tissue>
    </source>
</reference>
<keyword evidence="11" id="KW-0677">Repeat</keyword>
<dbReference type="Pfam" id="PF13855">
    <property type="entry name" value="LRR_8"/>
    <property type="match status" value="4"/>
</dbReference>
<dbReference type="Gene3D" id="3.80.10.10">
    <property type="entry name" value="Ribonuclease Inhibitor"/>
    <property type="match status" value="1"/>
</dbReference>
<dbReference type="SUPFAM" id="SSF56112">
    <property type="entry name" value="Protein kinase-like (PK-like)"/>
    <property type="match status" value="1"/>
</dbReference>
<dbReference type="Pfam" id="PF00560">
    <property type="entry name" value="LRR_1"/>
    <property type="match status" value="2"/>
</dbReference>
<proteinExistence type="inferred from homology"/>
<dbReference type="Gene3D" id="1.10.510.10">
    <property type="entry name" value="Transferase(Phosphotransferase) domain 1"/>
    <property type="match status" value="1"/>
</dbReference>
<sequence length="1196" mass="130374">MKSHFSFLLLYLTILSLQASPLAPHFTSIDKDTQNLINFKAAIFNSSLLQNWLPSQNPCTFIGVKCQETNRVSSINLNFVPLSTDFHSVATFLLTLDNLRSLSLISTNISGSISFPSESKCSSVLSSLDLSVNSLSGPISQLTSFGSCPALKSLNLSSNVLHFSVKEKSSGLTLSLESLDLSLNRISGSDVLPFILYGGCNLKFLSLKGNKVSGGMDVSTCKTLQHLDVSSNNFSSIVPSFGDCLALEHLDISTNKFSGDLGHAVGSCAQLNFLNVSTNQFSGPIPALPTGNLQFLSLGGNHFHGEIPLHLEYACTGLVVLDLSSNNLSGSVPPGFASCISLGSFDISFNNFTGELPVSTFLRMSSLQNLDLSSNGFIGDLPDSLSMLTSLKTLDLSSNYLSGSIPARLCQDPGNNLEELYLQSNLLTGYIPATLSNCSQLTALHLSFNYLTGTIPASLGSLTKLRDIKLWFNKLHGEIPLEIMNIKTLETLILDFNELTGVIPSGISNCTNLNWISLSNNRLSGEIPASIGRLSNLAILKLSNNSLFGRIPQQLGDCHSLIWLDLNTNYLNGTIPPELFKQSGNIVVNSITGKRYVYLKNQKSELCHGAGNLLEFAGIRSEELKRISTRHPCNFIRVYNDDTQTMFNDNGSMIFLDLSYNLLSGSIPKQVGSMYYLYILNLGHNNISGNIPEELGNLKGLGILDLSNNRLEGMIPQSLTDLSLLTEIDMSNNDLTGMIPATGQLETFAATSFANNSGLCGIPLPSCGSGSGSSSIPGHEKSHQQLASLVATVVMGLFSLLCVFGFIIVFLEMKKRKKKKDSTLDVYIDSYSHSGSANTEWKLTSAREALSNVNLATFEKPLWKLTFADLFQATNGFHEDTLIGSGGFGFVYRAQLKDGSVVAIKKLKHISGQGDREFIAEMETIGKIKHRNLVPLLGYCKAGEERLLVYEYMRFGSLEDVLHDQKKAGIKLNWDSRRKIAIGAARGLAFLHHSCNPHIIHRDMKLSNILLDDNLEARVSDFGMARLMSAMDTHLSVSTLAGTPGYVPPEYCLSFRCSTKGDVYSYGVVLLELVTGKKPTDSSDFGDNNNLVGWVKLHAKLKITDVFDPALMKEDPNLEVELLQHLKIACLCLHDQPCRRPTMLQIMAMFKEIQAGSGLSSESTIVNEDEGFSPVEMADMSIEEENLPTSLTTSCM</sequence>
<dbReference type="Pfam" id="PF08263">
    <property type="entry name" value="LRRNT_2"/>
    <property type="match status" value="1"/>
</dbReference>
<evidence type="ECO:0000256" key="12">
    <source>
        <dbReference type="ARBA" id="ARBA00022741"/>
    </source>
</evidence>
<dbReference type="Pfam" id="PF20141">
    <property type="entry name" value="Island"/>
    <property type="match status" value="1"/>
</dbReference>
<evidence type="ECO:0000256" key="5">
    <source>
        <dbReference type="ARBA" id="ARBA00022475"/>
    </source>
</evidence>
<keyword evidence="18" id="KW-0325">Glycoprotein</keyword>
<evidence type="ECO:0000256" key="1">
    <source>
        <dbReference type="ARBA" id="ARBA00004251"/>
    </source>
</evidence>
<dbReference type="FunFam" id="3.80.10.10:FF:000111">
    <property type="entry name" value="LRR receptor-like serine/threonine-protein kinase ERECTA"/>
    <property type="match status" value="1"/>
</dbReference>
<evidence type="ECO:0000256" key="22">
    <source>
        <dbReference type="SAM" id="Phobius"/>
    </source>
</evidence>
<organism evidence="25 26">
    <name type="scientific">Erythroxylum novogranatense</name>
    <dbReference type="NCBI Taxonomy" id="1862640"/>
    <lineage>
        <taxon>Eukaryota</taxon>
        <taxon>Viridiplantae</taxon>
        <taxon>Streptophyta</taxon>
        <taxon>Embryophyta</taxon>
        <taxon>Tracheophyta</taxon>
        <taxon>Spermatophyta</taxon>
        <taxon>Magnoliopsida</taxon>
        <taxon>eudicotyledons</taxon>
        <taxon>Gunneridae</taxon>
        <taxon>Pentapetalae</taxon>
        <taxon>rosids</taxon>
        <taxon>fabids</taxon>
        <taxon>Malpighiales</taxon>
        <taxon>Erythroxylaceae</taxon>
        <taxon>Erythroxylum</taxon>
    </lineage>
</organism>
<dbReference type="PANTHER" id="PTHR48053">
    <property type="entry name" value="LEUCINE RICH REPEAT FAMILY PROTEIN, EXPRESSED"/>
    <property type="match status" value="1"/>
</dbReference>
<dbReference type="Pfam" id="PF00069">
    <property type="entry name" value="Pkinase"/>
    <property type="match status" value="1"/>
</dbReference>
<dbReference type="EC" id="2.7.11.1" evidence="4"/>
<dbReference type="InterPro" id="IPR013210">
    <property type="entry name" value="LRR_N_plant-typ"/>
</dbReference>
<feature type="signal peptide" evidence="23">
    <location>
        <begin position="1"/>
        <end position="19"/>
    </location>
</feature>
<dbReference type="SUPFAM" id="SSF52047">
    <property type="entry name" value="RNI-like"/>
    <property type="match status" value="2"/>
</dbReference>
<comment type="subcellular location">
    <subcellularLocation>
        <location evidence="1">Cell membrane</location>
        <topology evidence="1">Single-pass type I membrane protein</topology>
    </subcellularLocation>
</comment>
<dbReference type="PROSITE" id="PS51450">
    <property type="entry name" value="LRR"/>
    <property type="match status" value="2"/>
</dbReference>